<dbReference type="EMBL" id="JAPFFF010000001">
    <property type="protein sequence ID" value="KAK8900161.1"/>
    <property type="molecule type" value="Genomic_DNA"/>
</dbReference>
<reference evidence="3 4" key="1">
    <citation type="submission" date="2024-04" db="EMBL/GenBank/DDBJ databases">
        <title>Tritrichomonas musculus Genome.</title>
        <authorList>
            <person name="Alves-Ferreira E."/>
            <person name="Grigg M."/>
            <person name="Lorenzi H."/>
            <person name="Galac M."/>
        </authorList>
    </citation>
    <scope>NUCLEOTIDE SEQUENCE [LARGE SCALE GENOMIC DNA]</scope>
    <source>
        <strain evidence="3 4">EAF2021</strain>
    </source>
</reference>
<feature type="region of interest" description="Disordered" evidence="2">
    <location>
        <begin position="1"/>
        <end position="33"/>
    </location>
</feature>
<evidence type="ECO:0000256" key="2">
    <source>
        <dbReference type="SAM" id="MobiDB-lite"/>
    </source>
</evidence>
<feature type="coiled-coil region" evidence="1">
    <location>
        <begin position="769"/>
        <end position="824"/>
    </location>
</feature>
<dbReference type="Proteomes" id="UP001470230">
    <property type="component" value="Unassembled WGS sequence"/>
</dbReference>
<feature type="coiled-coil region" evidence="1">
    <location>
        <begin position="34"/>
        <end position="117"/>
    </location>
</feature>
<evidence type="ECO:0000256" key="1">
    <source>
        <dbReference type="SAM" id="Coils"/>
    </source>
</evidence>
<sequence>MSYNQYYSPSNFSSPYQRNTSPGSPNSPLSPKSLNDLQIKLESTQRQLQESERQTKSIQQELQAIKRDYRDLQQQHLLYISSVSKGNDSNLNNSEAIQNLQEKLNEKDMIIANLKEESKSLPIESIVSEIISFVQYAQTTQKKFSVEQEINISNYNYSPRNSLKSKTESIPLISDERKEKLNQAIKKLQQISLNVSSATSSSSFPSPKKSNIKKNLSSFFDELHNFCDVFIESLLDKGISNSSLTIYNGNDYGNNGSNANYTTSISVSTNNDLKQIHDSEMEKLKMQNQLFRVQRRFDEENERCQNLTEQLKNEHLKISQFTGKLFQTSPIFDDEKFIDKELDLIFSQIKLRDSKIQDIMNQTATYNSILSDFFESNGIYDSSFKYNSKLNANSIDANENVDFNQIKRNLDTITEKNNQNQGILQNVMNTLLLTSNDPPQKILSEISKYMKYENDLIQLRNEHEISKNENDELNSKVESLQYQISELSDQNREASDKCNTLSQKVKQLRSRVSELEATNGRLTSDKSKLGMKTKELETQNQVLIRQKDVVETSLDHSNQELSQMTGESSKMKRTINDLVSKNKELTELVQMTYSQNSELNNKTAKLSDSFKNLSTEYQSLTESHNDALNDLKEKRQTIENLTQSLKNANTQIIDLKTKLADFQTENKRLQIYEIQSNSLSTENQEYLKEINEKDKELSALRTAKDDLKKKQEECTKLQESVDSMINAYQKEKEKNKILRKKAQDADFLREKTLQFEQKISKLSTDLATFQNLKKLVEQYESTIETLSTQSDNYQNQIDIISSDHAEAQNRIVNLTTEQSTLQRKYKDLKLIEKQEKAQLAQSRDDFSKATNENLKLASQVSSLRKENEELKQILNDLTNDNSNLKEIANKYDKLVNTSELMKEENKTLSEGLKTYEVQIKSLRKQVESSNSIISQLRGQFNQSESDRRNLSAELEVKNSALLNQKQVHQENQNLKNDREILDSKLNELQSNNLTLNSQIDTKNIIITNLNKQVNELKATNDRMSEQLSENREKMNQMKIANHSLKSEISTKSLIIQNYESKINRNLQLSANDSERFKTLQIENMRLKESQKVNDSLYSQIEEMRNQNNKLLANIAQLESKNKSLELLNATLTNQLDQKSRMFENSEKMIKEMKKTNKNLSNSLDETTLKFSELEYQSKDRINSISSNTAALENELEITKSRLRSIELENQSLKRQNQDLNGKNKSDNSRMNDQLSHLMQDNEILLRKIEKNSAKFEQLQSENRQLKNELRIKSISTSASPTKSSNESLLIRQKDETISQLRSLVQSQEASINEHENEIKKLSKFKDRYSNSEVFRLINSIERSLSEFPIDESSSENLFSLSQSYQSYGNYASESSDLIGKLKNIAYMIPKVKELLDEKERSNQSLSSMQSALQEAVLRMSGNRSPT</sequence>
<organism evidence="3 4">
    <name type="scientific">Tritrichomonas musculus</name>
    <dbReference type="NCBI Taxonomy" id="1915356"/>
    <lineage>
        <taxon>Eukaryota</taxon>
        <taxon>Metamonada</taxon>
        <taxon>Parabasalia</taxon>
        <taxon>Tritrichomonadida</taxon>
        <taxon>Tritrichomonadidae</taxon>
        <taxon>Tritrichomonas</taxon>
    </lineage>
</organism>
<evidence type="ECO:0000313" key="3">
    <source>
        <dbReference type="EMBL" id="KAK8900161.1"/>
    </source>
</evidence>
<feature type="compositionally biased region" description="Polar residues" evidence="2">
    <location>
        <begin position="1"/>
        <end position="18"/>
    </location>
</feature>
<dbReference type="PANTHER" id="PTHR23159">
    <property type="entry name" value="CENTROSOMAL PROTEIN 2"/>
    <property type="match status" value="1"/>
</dbReference>
<feature type="coiled-coil region" evidence="1">
    <location>
        <begin position="853"/>
        <end position="1040"/>
    </location>
</feature>
<dbReference type="SUPFAM" id="SSF90257">
    <property type="entry name" value="Myosin rod fragments"/>
    <property type="match status" value="2"/>
</dbReference>
<feature type="coiled-coil region" evidence="1">
    <location>
        <begin position="290"/>
        <end position="317"/>
    </location>
</feature>
<keyword evidence="1" id="KW-0175">Coiled coil</keyword>
<feature type="coiled-coil region" evidence="1">
    <location>
        <begin position="1086"/>
        <end position="1331"/>
    </location>
</feature>
<dbReference type="Gene3D" id="1.10.287.1490">
    <property type="match status" value="1"/>
</dbReference>
<gene>
    <name evidence="3" type="ORF">M9Y10_002484</name>
</gene>
<feature type="coiled-coil region" evidence="1">
    <location>
        <begin position="449"/>
        <end position="525"/>
    </location>
</feature>
<dbReference type="PANTHER" id="PTHR23159:SF31">
    <property type="entry name" value="CENTROSOME-ASSOCIATED PROTEIN CEP250 ISOFORM X1"/>
    <property type="match status" value="1"/>
</dbReference>
<feature type="compositionally biased region" description="Low complexity" evidence="2">
    <location>
        <begin position="19"/>
        <end position="33"/>
    </location>
</feature>
<keyword evidence="4" id="KW-1185">Reference proteome</keyword>
<comment type="caution">
    <text evidence="3">The sequence shown here is derived from an EMBL/GenBank/DDBJ whole genome shotgun (WGS) entry which is preliminary data.</text>
</comment>
<proteinExistence type="predicted"/>
<evidence type="ECO:0000313" key="4">
    <source>
        <dbReference type="Proteomes" id="UP001470230"/>
    </source>
</evidence>
<protein>
    <recommendedName>
        <fullName evidence="5">Viral A-type inclusion protein</fullName>
    </recommendedName>
</protein>
<name>A0ABR2L9W9_9EUKA</name>
<feature type="coiled-coil region" evidence="1">
    <location>
        <begin position="617"/>
        <end position="745"/>
    </location>
</feature>
<accession>A0ABR2L9W9</accession>
<evidence type="ECO:0008006" key="5">
    <source>
        <dbReference type="Google" id="ProtNLM"/>
    </source>
</evidence>